<dbReference type="Proteomes" id="UP000008810">
    <property type="component" value="Chromosome 2"/>
</dbReference>
<dbReference type="PROSITE" id="PS51294">
    <property type="entry name" value="HTH_MYB"/>
    <property type="match status" value="1"/>
</dbReference>
<evidence type="ECO:0000256" key="2">
    <source>
        <dbReference type="ARBA" id="ARBA00023015"/>
    </source>
</evidence>
<dbReference type="Gramene" id="PNT70409">
    <property type="protein sequence ID" value="PNT70409"/>
    <property type="gene ID" value="BRADI_2g11400v3"/>
</dbReference>
<dbReference type="EnsemblPlants" id="PNT70404">
    <property type="protein sequence ID" value="PNT70404"/>
    <property type="gene ID" value="BRADI_2g11400v3"/>
</dbReference>
<evidence type="ECO:0000259" key="7">
    <source>
        <dbReference type="PROSITE" id="PS51294"/>
    </source>
</evidence>
<dbReference type="RefSeq" id="XP_024315554.1">
    <property type="nucleotide sequence ID" value="XM_024459786.1"/>
</dbReference>
<dbReference type="Pfam" id="PF00249">
    <property type="entry name" value="Myb_DNA-binding"/>
    <property type="match status" value="1"/>
</dbReference>
<comment type="subcellular location">
    <subcellularLocation>
        <location evidence="1">Nucleus</location>
    </subcellularLocation>
</comment>
<keyword evidence="3" id="KW-0238">DNA-binding</keyword>
<dbReference type="AlphaFoldDB" id="A0A2K2D7Z5"/>
<dbReference type="SUPFAM" id="SSF46689">
    <property type="entry name" value="Homeodomain-like"/>
    <property type="match status" value="1"/>
</dbReference>
<dbReference type="PANTHER" id="PTHR31442">
    <property type="entry name" value="HOMEODOMAIN-LIKE SUPERFAMILY PROTEIN-RELATED"/>
    <property type="match status" value="1"/>
</dbReference>
<dbReference type="InterPro" id="IPR001005">
    <property type="entry name" value="SANT/Myb"/>
</dbReference>
<dbReference type="InterPro" id="IPR044841">
    <property type="entry name" value="LUX/BOA-like"/>
</dbReference>
<dbReference type="GO" id="GO:0005634">
    <property type="term" value="C:nucleus"/>
    <property type="evidence" value="ECO:0000318"/>
    <property type="project" value="GO_Central"/>
</dbReference>
<keyword evidence="5" id="KW-0539">Nucleus</keyword>
<evidence type="ECO:0000313" key="8">
    <source>
        <dbReference type="EMBL" id="PNT70404.1"/>
    </source>
</evidence>
<dbReference type="EnsemblPlants" id="PNT70406">
    <property type="protein sequence ID" value="PNT70406"/>
    <property type="gene ID" value="BRADI_2g11400v3"/>
</dbReference>
<dbReference type="GO" id="GO:0003700">
    <property type="term" value="F:DNA-binding transcription factor activity"/>
    <property type="evidence" value="ECO:0000318"/>
    <property type="project" value="GO_Central"/>
</dbReference>
<dbReference type="InterPro" id="IPR017930">
    <property type="entry name" value="Myb_dom"/>
</dbReference>
<name>A0A2K2D7Z5_BRADI</name>
<reference evidence="9" key="3">
    <citation type="submission" date="2018-08" db="UniProtKB">
        <authorList>
            <consortium name="EnsemblPlants"/>
        </authorList>
    </citation>
    <scope>IDENTIFICATION</scope>
    <source>
        <strain evidence="9">cv. Bd21</strain>
    </source>
</reference>
<keyword evidence="10" id="KW-1185">Reference proteome</keyword>
<evidence type="ECO:0000256" key="1">
    <source>
        <dbReference type="ARBA" id="ARBA00004123"/>
    </source>
</evidence>
<reference evidence="8 9" key="1">
    <citation type="journal article" date="2010" name="Nature">
        <title>Genome sequencing and analysis of the model grass Brachypodium distachyon.</title>
        <authorList>
            <consortium name="International Brachypodium Initiative"/>
        </authorList>
    </citation>
    <scope>NUCLEOTIDE SEQUENCE [LARGE SCALE GENOMIC DNA]</scope>
    <source>
        <strain evidence="8">Bd21</strain>
        <strain evidence="9">cv. Bd21</strain>
    </source>
</reference>
<dbReference type="Gramene" id="PNT70404">
    <property type="protein sequence ID" value="PNT70404"/>
    <property type="gene ID" value="BRADI_2g11400v3"/>
</dbReference>
<dbReference type="OrthoDB" id="1297892at2759"/>
<keyword evidence="2" id="KW-0805">Transcription regulation</keyword>
<evidence type="ECO:0000256" key="6">
    <source>
        <dbReference type="SAM" id="MobiDB-lite"/>
    </source>
</evidence>
<feature type="region of interest" description="Disordered" evidence="6">
    <location>
        <begin position="120"/>
        <end position="179"/>
    </location>
</feature>
<gene>
    <name evidence="9" type="primary">LOC112270983</name>
    <name evidence="8" type="ORF">BRADI_2g11400v3</name>
</gene>
<dbReference type="Gramene" id="PNT70406">
    <property type="protein sequence ID" value="PNT70406"/>
    <property type="gene ID" value="BRADI_2g11400v3"/>
</dbReference>
<keyword evidence="4" id="KW-0804">Transcription</keyword>
<dbReference type="GeneID" id="112270983"/>
<evidence type="ECO:0000313" key="9">
    <source>
        <dbReference type="EnsemblPlants" id="PNT70404"/>
    </source>
</evidence>
<dbReference type="FunFam" id="1.10.10.60:FF:000007">
    <property type="entry name" value="Two-component response regulator"/>
    <property type="match status" value="1"/>
</dbReference>
<reference evidence="8" key="2">
    <citation type="submission" date="2017-06" db="EMBL/GenBank/DDBJ databases">
        <title>WGS assembly of Brachypodium distachyon.</title>
        <authorList>
            <consortium name="The International Brachypodium Initiative"/>
            <person name="Lucas S."/>
            <person name="Harmon-Smith M."/>
            <person name="Lail K."/>
            <person name="Tice H."/>
            <person name="Grimwood J."/>
            <person name="Bruce D."/>
            <person name="Barry K."/>
            <person name="Shu S."/>
            <person name="Lindquist E."/>
            <person name="Wang M."/>
            <person name="Pitluck S."/>
            <person name="Vogel J.P."/>
            <person name="Garvin D.F."/>
            <person name="Mockler T.C."/>
            <person name="Schmutz J."/>
            <person name="Rokhsar D."/>
            <person name="Bevan M.W."/>
        </authorList>
    </citation>
    <scope>NUCLEOTIDE SEQUENCE</scope>
    <source>
        <strain evidence="8">Bd21</strain>
    </source>
</reference>
<feature type="compositionally biased region" description="Polar residues" evidence="6">
    <location>
        <begin position="120"/>
        <end position="130"/>
    </location>
</feature>
<evidence type="ECO:0000256" key="5">
    <source>
        <dbReference type="ARBA" id="ARBA00023242"/>
    </source>
</evidence>
<dbReference type="EMBL" id="CM000881">
    <property type="protein sequence ID" value="PNT70406.1"/>
    <property type="molecule type" value="Genomic_DNA"/>
</dbReference>
<dbReference type="NCBIfam" id="TIGR01557">
    <property type="entry name" value="myb_SHAQKYF"/>
    <property type="match status" value="1"/>
</dbReference>
<accession>A0A2K2D7Z5</accession>
<dbReference type="PANTHER" id="PTHR31442:SF29">
    <property type="entry name" value="HOMEODOMAIN-LIKE SUPERFAMILY PROTEIN"/>
    <property type="match status" value="1"/>
</dbReference>
<dbReference type="EMBL" id="CM000881">
    <property type="protein sequence ID" value="PNT70409.1"/>
    <property type="molecule type" value="Genomic_DNA"/>
</dbReference>
<dbReference type="EnsemblPlants" id="PNT70408">
    <property type="protein sequence ID" value="PNT70408"/>
    <property type="gene ID" value="BRADI_2g11400v3"/>
</dbReference>
<feature type="compositionally biased region" description="Basic and acidic residues" evidence="6">
    <location>
        <begin position="146"/>
        <end position="166"/>
    </location>
</feature>
<sequence>MSSMLQPGSPCPRALVVAEYASRRHAIETRLRLLHGFEVEAYSDPTMAMAMRRGSYQRVMVDMFPLRGGAVELLECAFSEMHADAYALSKVGDSYGPLSMNNIETFKRAIKFHISTSIEATPNHRSNNSATHTVSTTLSSSRRRATSREMRRQSETKIQEAEQDGEHSEEEQQPVKKESKKVRLVWTEELKKKFVNVYNKLPPKDAVPTKILKLMNDPTLTRENIASHLQKYRNLKHGEAHTIHKNNSRTNHHTSAEGSFLPHNISQQVPHMMIQVQSRENFQNIFMI</sequence>
<dbReference type="GO" id="GO:0003677">
    <property type="term" value="F:DNA binding"/>
    <property type="evidence" value="ECO:0007669"/>
    <property type="project" value="UniProtKB-KW"/>
</dbReference>
<organism evidence="8">
    <name type="scientific">Brachypodium distachyon</name>
    <name type="common">Purple false brome</name>
    <name type="synonym">Trachynia distachya</name>
    <dbReference type="NCBI Taxonomy" id="15368"/>
    <lineage>
        <taxon>Eukaryota</taxon>
        <taxon>Viridiplantae</taxon>
        <taxon>Streptophyta</taxon>
        <taxon>Embryophyta</taxon>
        <taxon>Tracheophyta</taxon>
        <taxon>Spermatophyta</taxon>
        <taxon>Magnoliopsida</taxon>
        <taxon>Liliopsida</taxon>
        <taxon>Poales</taxon>
        <taxon>Poaceae</taxon>
        <taxon>BOP clade</taxon>
        <taxon>Pooideae</taxon>
        <taxon>Stipodae</taxon>
        <taxon>Brachypodieae</taxon>
        <taxon>Brachypodium</taxon>
    </lineage>
</organism>
<dbReference type="EMBL" id="CM000881">
    <property type="protein sequence ID" value="PNT70408.1"/>
    <property type="molecule type" value="Genomic_DNA"/>
</dbReference>
<dbReference type="EMBL" id="CM000881">
    <property type="protein sequence ID" value="PNT70404.1"/>
    <property type="molecule type" value="Genomic_DNA"/>
</dbReference>
<dbReference type="InterPro" id="IPR009057">
    <property type="entry name" value="Homeodomain-like_sf"/>
</dbReference>
<protein>
    <recommendedName>
        <fullName evidence="7">HTH myb-type domain-containing protein</fullName>
    </recommendedName>
</protein>
<proteinExistence type="predicted"/>
<feature type="domain" description="HTH myb-type" evidence="7">
    <location>
        <begin position="178"/>
        <end position="237"/>
    </location>
</feature>
<dbReference type="STRING" id="15368.A0A2K2D7Z5"/>
<evidence type="ECO:0000256" key="3">
    <source>
        <dbReference type="ARBA" id="ARBA00023125"/>
    </source>
</evidence>
<dbReference type="InterPro" id="IPR006447">
    <property type="entry name" value="Myb_dom_plants"/>
</dbReference>
<dbReference type="Gramene" id="PNT70408">
    <property type="protein sequence ID" value="PNT70408"/>
    <property type="gene ID" value="BRADI_2g11400v3"/>
</dbReference>
<dbReference type="Gene3D" id="1.10.10.60">
    <property type="entry name" value="Homeodomain-like"/>
    <property type="match status" value="1"/>
</dbReference>
<evidence type="ECO:0000256" key="4">
    <source>
        <dbReference type="ARBA" id="ARBA00023163"/>
    </source>
</evidence>
<evidence type="ECO:0000313" key="10">
    <source>
        <dbReference type="Proteomes" id="UP000008810"/>
    </source>
</evidence>
<dbReference type="EnsemblPlants" id="PNT70409">
    <property type="protein sequence ID" value="PNT70409"/>
    <property type="gene ID" value="BRADI_2g11400v3"/>
</dbReference>
<feature type="compositionally biased region" description="Low complexity" evidence="6">
    <location>
        <begin position="131"/>
        <end position="140"/>
    </location>
</feature>